<reference evidence="3 4" key="1">
    <citation type="submission" date="2017-07" db="EMBL/GenBank/DDBJ databases">
        <title>Leptospira spp. isolated from tropical soils.</title>
        <authorList>
            <person name="Thibeaux R."/>
            <person name="Iraola G."/>
            <person name="Ferres I."/>
            <person name="Bierque E."/>
            <person name="Girault D."/>
            <person name="Soupe-Gilbert M.-E."/>
            <person name="Picardeau M."/>
            <person name="Goarant C."/>
        </authorList>
    </citation>
    <scope>NUCLEOTIDE SEQUENCE [LARGE SCALE GENOMIC DNA]</scope>
    <source>
        <strain evidence="3 4">MCA1-C-A1</strain>
    </source>
</reference>
<feature type="transmembrane region" description="Helical" evidence="2">
    <location>
        <begin position="216"/>
        <end position="235"/>
    </location>
</feature>
<feature type="transmembrane region" description="Helical" evidence="2">
    <location>
        <begin position="352"/>
        <end position="370"/>
    </location>
</feature>
<dbReference type="OrthoDB" id="328452at2"/>
<evidence type="ECO:0000313" key="4">
    <source>
        <dbReference type="Proteomes" id="UP000232196"/>
    </source>
</evidence>
<organism evidence="3 4">
    <name type="scientific">Leptospira hartskeerlii</name>
    <dbReference type="NCBI Taxonomy" id="2023177"/>
    <lineage>
        <taxon>Bacteria</taxon>
        <taxon>Pseudomonadati</taxon>
        <taxon>Spirochaetota</taxon>
        <taxon>Spirochaetia</taxon>
        <taxon>Leptospirales</taxon>
        <taxon>Leptospiraceae</taxon>
        <taxon>Leptospira</taxon>
    </lineage>
</organism>
<keyword evidence="4" id="KW-1185">Reference proteome</keyword>
<feature type="transmembrane region" description="Helical" evidence="2">
    <location>
        <begin position="247"/>
        <end position="268"/>
    </location>
</feature>
<accession>A0A2M9X9N1</accession>
<feature type="transmembrane region" description="Helical" evidence="2">
    <location>
        <begin position="390"/>
        <end position="405"/>
    </location>
</feature>
<keyword evidence="1" id="KW-0175">Coiled coil</keyword>
<comment type="caution">
    <text evidence="3">The sequence shown here is derived from an EMBL/GenBank/DDBJ whole genome shotgun (WGS) entry which is preliminary data.</text>
</comment>
<evidence type="ECO:0008006" key="5">
    <source>
        <dbReference type="Google" id="ProtNLM"/>
    </source>
</evidence>
<evidence type="ECO:0000256" key="1">
    <source>
        <dbReference type="SAM" id="Coils"/>
    </source>
</evidence>
<dbReference type="EMBL" id="NPDN01000008">
    <property type="protein sequence ID" value="PJZ24403.1"/>
    <property type="molecule type" value="Genomic_DNA"/>
</dbReference>
<name>A0A2M9X9N1_9LEPT</name>
<proteinExistence type="predicted"/>
<protein>
    <recommendedName>
        <fullName evidence="5">Phage tail tape measure protein</fullName>
    </recommendedName>
</protein>
<keyword evidence="2" id="KW-1133">Transmembrane helix</keyword>
<dbReference type="Proteomes" id="UP000232196">
    <property type="component" value="Unassembled WGS sequence"/>
</dbReference>
<gene>
    <name evidence="3" type="ORF">CH357_15100</name>
</gene>
<keyword evidence="2" id="KW-0812">Transmembrane</keyword>
<evidence type="ECO:0000313" key="3">
    <source>
        <dbReference type="EMBL" id="PJZ24403.1"/>
    </source>
</evidence>
<sequence length="555" mass="59451">MAEGIQINYEFVYLSKGYAEFIRLSASFKKTSTELKKLEGTAKATSKSFKELSEQYKNIGNFAITAAKAFSALVGAADANNQLEKQRLILKNLAGNDYGQLQNAIRKTVSLSKNTTSEKALLEASKAALDNKVSVDFLNKSMETFQKISVVTGQSLSDLYKLPEKDRQKLLDKYTKDNVSMTKLQNDFNQVVGNGVYVQEQYDNSLLKLQQTLSKALLPAVIPLVDAFSFVIEYFTDATHGTERLQVAFIILESLVAGLAIAASYFGVSLLPPIIAATLAWASATWAAIAPLLPAIAAGIALGLVIAGITLAVKDLFAWFNGGDSVIKVFFEKAVVWVKSALNSLLSFAKTYGKYLVMAVFPISIIYFYFDDIKKAFNSLLDFAKTYGKYLIMAIFPISILYFYFDEIKNAINGFISYVTTAFSSINWNALIPDWVLSAAKSLSSIAGGSSAQAASGGLLGSLSGARASGGVVSAGKSYLVGERGPELFTPGSSGKIIPNGAGGGSVVVQSVVGTLTINVSGSNEAGTEIKEAVMRALDELSEDILPAKLGLAIT</sequence>
<evidence type="ECO:0000256" key="2">
    <source>
        <dbReference type="SAM" id="Phobius"/>
    </source>
</evidence>
<keyword evidence="2" id="KW-0472">Membrane</keyword>
<dbReference type="RefSeq" id="WP_100707606.1">
    <property type="nucleotide sequence ID" value="NZ_NPDL01000007.1"/>
</dbReference>
<dbReference type="AlphaFoldDB" id="A0A2M9X9N1"/>
<feature type="coiled-coil region" evidence="1">
    <location>
        <begin position="35"/>
        <end position="96"/>
    </location>
</feature>